<evidence type="ECO:0000256" key="2">
    <source>
        <dbReference type="PROSITE-ProRule" id="PRU00335"/>
    </source>
</evidence>
<dbReference type="Pfam" id="PF00440">
    <property type="entry name" value="TetR_N"/>
    <property type="match status" value="1"/>
</dbReference>
<evidence type="ECO:0000313" key="4">
    <source>
        <dbReference type="EMBL" id="MBP1921820.1"/>
    </source>
</evidence>
<evidence type="ECO:0000259" key="3">
    <source>
        <dbReference type="PROSITE" id="PS50977"/>
    </source>
</evidence>
<dbReference type="AlphaFoldDB" id="A0A8T4GDU4"/>
<dbReference type="PANTHER" id="PTHR43479:SF11">
    <property type="entry name" value="ACREF_ENVCD OPERON REPRESSOR-RELATED"/>
    <property type="match status" value="1"/>
</dbReference>
<reference evidence="4" key="1">
    <citation type="submission" date="2021-03" db="EMBL/GenBank/DDBJ databases">
        <title>Genomic Encyclopedia of Type Strains, Phase IV (KMG-IV): sequencing the most valuable type-strain genomes for metagenomic binning, comparative biology and taxonomic classification.</title>
        <authorList>
            <person name="Goeker M."/>
        </authorList>
    </citation>
    <scope>NUCLEOTIDE SEQUENCE</scope>
    <source>
        <strain evidence="4">DSM 23564</strain>
    </source>
</reference>
<organism evidence="4 5">
    <name type="scientific">Halorubrum alkaliphilum</name>
    <dbReference type="NCBI Taxonomy" id="261290"/>
    <lineage>
        <taxon>Archaea</taxon>
        <taxon>Methanobacteriati</taxon>
        <taxon>Methanobacteriota</taxon>
        <taxon>Stenosarchaea group</taxon>
        <taxon>Halobacteria</taxon>
        <taxon>Halobacteriales</taxon>
        <taxon>Haloferacaceae</taxon>
        <taxon>Halorubrum</taxon>
    </lineage>
</organism>
<dbReference type="RefSeq" id="WP_209483406.1">
    <property type="nucleotide sequence ID" value="NZ_JAGGKQ010000004.1"/>
</dbReference>
<dbReference type="PROSITE" id="PS50977">
    <property type="entry name" value="HTH_TETR_2"/>
    <property type="match status" value="1"/>
</dbReference>
<dbReference type="InterPro" id="IPR009057">
    <property type="entry name" value="Homeodomain-like_sf"/>
</dbReference>
<dbReference type="Gene3D" id="1.10.357.10">
    <property type="entry name" value="Tetracycline Repressor, domain 2"/>
    <property type="match status" value="1"/>
</dbReference>
<dbReference type="PANTHER" id="PTHR43479">
    <property type="entry name" value="ACREF/ENVCD OPERON REPRESSOR-RELATED"/>
    <property type="match status" value="1"/>
</dbReference>
<protein>
    <submittedName>
        <fullName evidence="4">AcrR family transcriptional regulator</fullName>
    </submittedName>
</protein>
<dbReference type="InterPro" id="IPR001647">
    <property type="entry name" value="HTH_TetR"/>
</dbReference>
<evidence type="ECO:0000256" key="1">
    <source>
        <dbReference type="ARBA" id="ARBA00023125"/>
    </source>
</evidence>
<keyword evidence="1 2" id="KW-0238">DNA-binding</keyword>
<dbReference type="Proteomes" id="UP000823588">
    <property type="component" value="Unassembled WGS sequence"/>
</dbReference>
<dbReference type="EMBL" id="JAGGKQ010000004">
    <property type="protein sequence ID" value="MBP1921820.1"/>
    <property type="molecule type" value="Genomic_DNA"/>
</dbReference>
<accession>A0A8T4GDU4</accession>
<feature type="DNA-binding region" description="H-T-H motif" evidence="2">
    <location>
        <begin position="33"/>
        <end position="52"/>
    </location>
</feature>
<keyword evidence="5" id="KW-1185">Reference proteome</keyword>
<evidence type="ECO:0000313" key="5">
    <source>
        <dbReference type="Proteomes" id="UP000823588"/>
    </source>
</evidence>
<sequence>MSSFDDGDRERIRAELVEAGRELFAQFGFERTRIRDVTEAVDIGTSTFCQFFDSKEALYVVVLTAEREAIEEMLKTAVDSAETPKDEVRTLLRTLFSEVRSNPLIARLIVEGELRQIQDQLSDAECRSVSTSPSEDRITLAERWAGIEEFRYDDPDLIRGIFRSLVFVTRSQETLIGTLHVEEYAEVEERLIETIVDGLFIE</sequence>
<name>A0A8T4GDU4_9EURY</name>
<dbReference type="OrthoDB" id="135877at2157"/>
<gene>
    <name evidence="4" type="ORF">J2751_000817</name>
</gene>
<dbReference type="SUPFAM" id="SSF46689">
    <property type="entry name" value="Homeodomain-like"/>
    <property type="match status" value="1"/>
</dbReference>
<comment type="caution">
    <text evidence="4">The sequence shown here is derived from an EMBL/GenBank/DDBJ whole genome shotgun (WGS) entry which is preliminary data.</text>
</comment>
<proteinExistence type="predicted"/>
<dbReference type="InterPro" id="IPR050624">
    <property type="entry name" value="HTH-type_Tx_Regulator"/>
</dbReference>
<dbReference type="GO" id="GO:0003677">
    <property type="term" value="F:DNA binding"/>
    <property type="evidence" value="ECO:0007669"/>
    <property type="project" value="UniProtKB-UniRule"/>
</dbReference>
<feature type="domain" description="HTH tetR-type" evidence="3">
    <location>
        <begin position="10"/>
        <end position="70"/>
    </location>
</feature>